<feature type="compositionally biased region" description="Polar residues" evidence="1">
    <location>
        <begin position="58"/>
        <end position="70"/>
    </location>
</feature>
<sequence>MSSPLDHYYYGKSYQQKALFSLSKEVFEQNLKRSQQAEETPSKYQQIKIVDILEQRAPSPQRSPKLQQIQSNSSTVSESSLTTKQLSLYNSKNRSRINMKKKYIKQVPLCLKQMDSWALK</sequence>
<keyword evidence="4" id="KW-1185">Reference proteome</keyword>
<evidence type="ECO:0000256" key="1">
    <source>
        <dbReference type="SAM" id="MobiDB-lite"/>
    </source>
</evidence>
<organism evidence="2">
    <name type="scientific">Hexamita inflata</name>
    <dbReference type="NCBI Taxonomy" id="28002"/>
    <lineage>
        <taxon>Eukaryota</taxon>
        <taxon>Metamonada</taxon>
        <taxon>Diplomonadida</taxon>
        <taxon>Hexamitidae</taxon>
        <taxon>Hexamitinae</taxon>
        <taxon>Hexamita</taxon>
    </lineage>
</organism>
<reference evidence="2" key="1">
    <citation type="submission" date="2023-06" db="EMBL/GenBank/DDBJ databases">
        <authorList>
            <person name="Kurt Z."/>
        </authorList>
    </citation>
    <scope>NUCLEOTIDE SEQUENCE</scope>
</reference>
<evidence type="ECO:0000313" key="2">
    <source>
        <dbReference type="EMBL" id="CAI9926335.1"/>
    </source>
</evidence>
<feature type="region of interest" description="Disordered" evidence="1">
    <location>
        <begin position="58"/>
        <end position="83"/>
    </location>
</feature>
<name>A0AA86TS46_9EUKA</name>
<dbReference type="AlphaFoldDB" id="A0AA86TS46"/>
<feature type="compositionally biased region" description="Low complexity" evidence="1">
    <location>
        <begin position="71"/>
        <end position="83"/>
    </location>
</feature>
<dbReference type="EMBL" id="CAXDID020000082">
    <property type="protein sequence ID" value="CAL6019205.1"/>
    <property type="molecule type" value="Genomic_DNA"/>
</dbReference>
<proteinExistence type="predicted"/>
<gene>
    <name evidence="2" type="ORF">HINF_LOCUS13980</name>
    <name evidence="3" type="ORF">HINF_LOCUS26838</name>
</gene>
<protein>
    <submittedName>
        <fullName evidence="3">Hypothetical_protein</fullName>
    </submittedName>
</protein>
<accession>A0AA86TS46</accession>
<dbReference type="Proteomes" id="UP001642409">
    <property type="component" value="Unassembled WGS sequence"/>
</dbReference>
<evidence type="ECO:0000313" key="4">
    <source>
        <dbReference type="Proteomes" id="UP001642409"/>
    </source>
</evidence>
<evidence type="ECO:0000313" key="3">
    <source>
        <dbReference type="EMBL" id="CAL6019205.1"/>
    </source>
</evidence>
<comment type="caution">
    <text evidence="2">The sequence shown here is derived from an EMBL/GenBank/DDBJ whole genome shotgun (WGS) entry which is preliminary data.</text>
</comment>
<reference evidence="3 4" key="2">
    <citation type="submission" date="2024-07" db="EMBL/GenBank/DDBJ databases">
        <authorList>
            <person name="Akdeniz Z."/>
        </authorList>
    </citation>
    <scope>NUCLEOTIDE SEQUENCE [LARGE SCALE GENOMIC DNA]</scope>
</reference>
<dbReference type="EMBL" id="CATOUU010000367">
    <property type="protein sequence ID" value="CAI9926335.1"/>
    <property type="molecule type" value="Genomic_DNA"/>
</dbReference>